<dbReference type="RefSeq" id="WP_153015534.1">
    <property type="nucleotide sequence ID" value="NZ_JAFFRY010000112.1"/>
</dbReference>
<comment type="caution">
    <text evidence="2">The sequence shown here is derived from an EMBL/GenBank/DDBJ whole genome shotgun (WGS) entry which is preliminary data.</text>
</comment>
<dbReference type="InterPro" id="IPR045351">
    <property type="entry name" value="DUF6531"/>
</dbReference>
<gene>
    <name evidence="2" type="ORF">JW322_16560</name>
</gene>
<dbReference type="EMBL" id="JAFFRZ010000001">
    <property type="protein sequence ID" value="MDH4623329.1"/>
    <property type="molecule type" value="Genomic_DNA"/>
</dbReference>
<name>A0AA43IVI6_PSESX</name>
<reference evidence="2" key="1">
    <citation type="submission" date="2021-02" db="EMBL/GenBank/DDBJ databases">
        <title>Genome analysis of blister spot of apple pathogen from New York area.</title>
        <authorList>
            <person name="Kandel P."/>
            <person name="Hockett K.L."/>
            <person name="Santander R."/>
            <person name="Acimovic S."/>
        </authorList>
    </citation>
    <scope>NUCLEOTIDE SEQUENCE</scope>
    <source>
        <strain evidence="2">PSP1</strain>
    </source>
</reference>
<dbReference type="AlphaFoldDB" id="A0AA43IVI6"/>
<accession>A0AA43IVI6</accession>
<evidence type="ECO:0000313" key="3">
    <source>
        <dbReference type="Proteomes" id="UP001162155"/>
    </source>
</evidence>
<proteinExistence type="predicted"/>
<evidence type="ECO:0000259" key="1">
    <source>
        <dbReference type="Pfam" id="PF20148"/>
    </source>
</evidence>
<organism evidence="2 3">
    <name type="scientific">Pseudomonas syringae pv. papulans</name>
    <dbReference type="NCBI Taxonomy" id="83963"/>
    <lineage>
        <taxon>Bacteria</taxon>
        <taxon>Pseudomonadati</taxon>
        <taxon>Pseudomonadota</taxon>
        <taxon>Gammaproteobacteria</taxon>
        <taxon>Pseudomonadales</taxon>
        <taxon>Pseudomonadaceae</taxon>
        <taxon>Pseudomonas</taxon>
        <taxon>Pseudomonas syringae</taxon>
    </lineage>
</organism>
<feature type="domain" description="DUF6531" evidence="1">
    <location>
        <begin position="143"/>
        <end position="205"/>
    </location>
</feature>
<protein>
    <recommendedName>
        <fullName evidence="1">DUF6531 domain-containing protein</fullName>
    </recommendedName>
</protein>
<dbReference type="Pfam" id="PF20148">
    <property type="entry name" value="DUF6531"/>
    <property type="match status" value="1"/>
</dbReference>
<dbReference type="Proteomes" id="UP001162155">
    <property type="component" value="Unassembled WGS sequence"/>
</dbReference>
<evidence type="ECO:0000313" key="2">
    <source>
        <dbReference type="EMBL" id="MDH4623329.1"/>
    </source>
</evidence>
<sequence length="296" mass="32987">MSGKIHVGFCFFFAAFHAAADEYKWSFQNSTYFSSPEAACRDTLKKQLSTDSSYTVVVENSITIADIYYPPEGYLKAVTACRFSFRHKSEVEAGYDIIHSAENYGITRSGNGCANGLEYNYTTGVCGADKMQGLPQKNDCVANPISPSTGNKFEFESDYIHSSGLAFGRFYNSLDGYWTHSYSPHLSMASEGKYVNFVDADGKAVFYKLSGNTYISDLGNGSLIRLDSGWEYKSSANMVYRFDLFGRLMSLVKAGVPQYTLDYAGREIKIISPKGQLMTFTEDARHQPLSFREGLK</sequence>